<dbReference type="RefSeq" id="WP_271012102.1">
    <property type="nucleotide sequence ID" value="NZ_JAQIFT010000040.1"/>
</dbReference>
<dbReference type="Pfam" id="PF07883">
    <property type="entry name" value="Cupin_2"/>
    <property type="match status" value="1"/>
</dbReference>
<gene>
    <name evidence="2" type="ORF">PBV87_09800</name>
</gene>
<dbReference type="PANTHER" id="PTHR37694">
    <property type="entry name" value="SLR8022 PROTEIN"/>
    <property type="match status" value="1"/>
</dbReference>
<dbReference type="SUPFAM" id="SSF51182">
    <property type="entry name" value="RmlC-like cupins"/>
    <property type="match status" value="1"/>
</dbReference>
<dbReference type="InterPro" id="IPR013096">
    <property type="entry name" value="Cupin_2"/>
</dbReference>
<dbReference type="InterPro" id="IPR014710">
    <property type="entry name" value="RmlC-like_jellyroll"/>
</dbReference>
<dbReference type="EMBL" id="JAQIFT010000040">
    <property type="protein sequence ID" value="MDA3731770.1"/>
    <property type="molecule type" value="Genomic_DNA"/>
</dbReference>
<dbReference type="PANTHER" id="PTHR37694:SF1">
    <property type="entry name" value="SLR8022 PROTEIN"/>
    <property type="match status" value="1"/>
</dbReference>
<dbReference type="InterPro" id="IPR011051">
    <property type="entry name" value="RmlC_Cupin_sf"/>
</dbReference>
<name>A0AA42DMK1_9FIRM</name>
<evidence type="ECO:0000259" key="1">
    <source>
        <dbReference type="Pfam" id="PF07883"/>
    </source>
</evidence>
<keyword evidence="3" id="KW-1185">Reference proteome</keyword>
<feature type="domain" description="Cupin type-2" evidence="1">
    <location>
        <begin position="43"/>
        <end position="106"/>
    </location>
</feature>
<proteinExistence type="predicted"/>
<protein>
    <submittedName>
        <fullName evidence="2">Cupin domain-containing protein</fullName>
    </submittedName>
</protein>
<dbReference type="AlphaFoldDB" id="A0AA42DMK1"/>
<comment type="caution">
    <text evidence="2">The sequence shown here is derived from an EMBL/GenBank/DDBJ whole genome shotgun (WGS) entry which is preliminary data.</text>
</comment>
<evidence type="ECO:0000313" key="3">
    <source>
        <dbReference type="Proteomes" id="UP001169242"/>
    </source>
</evidence>
<dbReference type="Gene3D" id="2.60.120.10">
    <property type="entry name" value="Jelly Rolls"/>
    <property type="match status" value="1"/>
</dbReference>
<sequence>MSERTIKTSRVKKINEANRGNLAEVVEKQILIKNDKYRMICFVFEAGKGLPNHTHQGLAAIQVISGEVEMSFVNGQVHQLKVGDVFGFDASIEHNVIAKKQSKVLVTIIN</sequence>
<dbReference type="Proteomes" id="UP001169242">
    <property type="component" value="Unassembled WGS sequence"/>
</dbReference>
<reference evidence="2" key="1">
    <citation type="journal article" date="2023" name="Int. J. Syst. Evol. Microbiol.">
        <title>&lt;i&gt;Holtiella tumoricola&lt;/i&gt; gen. nov. sp. nov., isolated from a human clinical sample.</title>
        <authorList>
            <person name="Allen-Vercoe E."/>
            <person name="Daigneault M.C."/>
            <person name="Vancuren S.J."/>
            <person name="Cochrane K."/>
            <person name="O'Neal L.L."/>
            <person name="Sankaranarayanan K."/>
            <person name="Lawson P.A."/>
        </authorList>
    </citation>
    <scope>NUCLEOTIDE SEQUENCE</scope>
    <source>
        <strain evidence="2">CC70A</strain>
    </source>
</reference>
<accession>A0AA42DMK1</accession>
<organism evidence="2 3">
    <name type="scientific">Holtiella tumoricola</name>
    <dbReference type="NCBI Taxonomy" id="3018743"/>
    <lineage>
        <taxon>Bacteria</taxon>
        <taxon>Bacillati</taxon>
        <taxon>Bacillota</taxon>
        <taxon>Clostridia</taxon>
        <taxon>Lachnospirales</taxon>
        <taxon>Cellulosilyticaceae</taxon>
        <taxon>Holtiella</taxon>
    </lineage>
</organism>
<evidence type="ECO:0000313" key="2">
    <source>
        <dbReference type="EMBL" id="MDA3731770.1"/>
    </source>
</evidence>